<dbReference type="Gene3D" id="2.40.50.140">
    <property type="entry name" value="Nucleic acid-binding proteins"/>
    <property type="match status" value="1"/>
</dbReference>
<feature type="region of interest" description="Disordered" evidence="1">
    <location>
        <begin position="372"/>
        <end position="401"/>
    </location>
</feature>
<name>A0A8M2BJC1_DANRE</name>
<sequence length="401" mass="45405">MATYKNNVLDIEGYGQDMMCFRVFHRVMADSKRKCLEVEGYVHDVSEVLQGKSSNVRYFTALLQEANQNSRVVVFDVQKHNSFQCAARDRSPVKLSFVEHSPSKQHNNTNDLLVKSGTKVSVLRRLEFAREDGLTSRAPVRSLSDIQRDVREYQRVTVKVKVLRMLQDKESVVRGQKLRRKSVVVADSSDLILLSLWGDHVMTIGEWYILTNVSVRVFKGMTSLSTTMQTSLSVVENSGPAKEFVEEDVTSVVGEIVEAEVKVDHFCPKHHLLENINVATHMTRCTKCASFCKTSKSRVEMRGHIGITVDFVQRRIPLDDAEIRELLNLNGRENLDSHALAAKLLVHDDLKVEMWREFITRVLFVKKDDAVDAPKDGSDEAAAAVSNGEKDEFDNLDSLFD</sequence>
<organism evidence="2 3">
    <name type="scientific">Danio rerio</name>
    <name type="common">Zebrafish</name>
    <name type="synonym">Brachydanio rerio</name>
    <dbReference type="NCBI Taxonomy" id="7955"/>
    <lineage>
        <taxon>Eukaryota</taxon>
        <taxon>Metazoa</taxon>
        <taxon>Chordata</taxon>
        <taxon>Craniata</taxon>
        <taxon>Vertebrata</taxon>
        <taxon>Euteleostomi</taxon>
        <taxon>Actinopterygii</taxon>
        <taxon>Neopterygii</taxon>
        <taxon>Teleostei</taxon>
        <taxon>Ostariophysi</taxon>
        <taxon>Cypriniformes</taxon>
        <taxon>Danionidae</taxon>
        <taxon>Danioninae</taxon>
        <taxon>Danio</taxon>
    </lineage>
</organism>
<accession>A0A8M2BJC1</accession>
<evidence type="ECO:0000313" key="2">
    <source>
        <dbReference type="Proteomes" id="UP000000437"/>
    </source>
</evidence>
<evidence type="ECO:0000313" key="3">
    <source>
        <dbReference type="RefSeq" id="XP_005172124.1"/>
    </source>
</evidence>
<gene>
    <name evidence="3" type="primary">LOC100538256</name>
</gene>
<evidence type="ECO:0000256" key="1">
    <source>
        <dbReference type="SAM" id="MobiDB-lite"/>
    </source>
</evidence>
<dbReference type="GeneID" id="100538256"/>
<feature type="compositionally biased region" description="Acidic residues" evidence="1">
    <location>
        <begin position="391"/>
        <end position="401"/>
    </location>
</feature>
<reference evidence="3" key="1">
    <citation type="submission" date="2025-08" db="UniProtKB">
        <authorList>
            <consortium name="RefSeq"/>
        </authorList>
    </citation>
    <scope>IDENTIFICATION</scope>
    <source>
        <strain evidence="3">Tuebingen</strain>
        <tissue evidence="3">Fibroblasts and whole tissue</tissue>
    </source>
</reference>
<keyword evidence="2" id="KW-1185">Reference proteome</keyword>
<dbReference type="Proteomes" id="UP000000437">
    <property type="component" value="Chromosome 6"/>
</dbReference>
<dbReference type="OrthoDB" id="8958406at2759"/>
<proteinExistence type="predicted"/>
<protein>
    <submittedName>
        <fullName evidence="3">Uncharacterized protein isoform X1</fullName>
    </submittedName>
</protein>
<dbReference type="SUPFAM" id="SSF50249">
    <property type="entry name" value="Nucleic acid-binding proteins"/>
    <property type="match status" value="1"/>
</dbReference>
<dbReference type="AlphaFoldDB" id="A0A8M2BJC1"/>
<dbReference type="RefSeq" id="XP_005172124.1">
    <property type="nucleotide sequence ID" value="XM_005172067.6"/>
</dbReference>
<dbReference type="KEGG" id="dre:100538256"/>
<dbReference type="InterPro" id="IPR012340">
    <property type="entry name" value="NA-bd_OB-fold"/>
</dbReference>